<accession>A0A2I1DVR8</accession>
<reference evidence="3 4" key="3">
    <citation type="submission" date="2017-10" db="EMBL/GenBank/DDBJ databases">
        <title>Extensive intraspecific genome diversity in a model arbuscular mycorrhizal fungus.</title>
        <authorList>
            <person name="Chen E.C.H."/>
            <person name="Morin E."/>
            <person name="Baudet D."/>
            <person name="Noel J."/>
            <person name="Ndikumana S."/>
            <person name="Charron P."/>
            <person name="St-Onge C."/>
            <person name="Giorgi J."/>
            <person name="Grigoriev I.V."/>
            <person name="Roux C."/>
            <person name="Martin F.M."/>
            <person name="Corradi N."/>
        </authorList>
    </citation>
    <scope>NUCLEOTIDE SEQUENCE [LARGE SCALE GENOMIC DNA]</scope>
    <source>
        <strain evidence="3 4">A1</strain>
    </source>
</reference>
<evidence type="ECO:0000313" key="5">
    <source>
        <dbReference type="Proteomes" id="UP000232722"/>
    </source>
</evidence>
<organism evidence="3 4">
    <name type="scientific">Rhizophagus irregularis</name>
    <dbReference type="NCBI Taxonomy" id="588596"/>
    <lineage>
        <taxon>Eukaryota</taxon>
        <taxon>Fungi</taxon>
        <taxon>Fungi incertae sedis</taxon>
        <taxon>Mucoromycota</taxon>
        <taxon>Glomeromycotina</taxon>
        <taxon>Glomeromycetes</taxon>
        <taxon>Glomerales</taxon>
        <taxon>Glomeraceae</taxon>
        <taxon>Rhizophagus</taxon>
    </lineage>
</organism>
<sequence length="496" mass="56900">MNLVNLFRGHRRSEPTTLLVLKLLMMIILVACLTGYLSIVIIDVVQDAPIAKTSFVESNTIRPPNFIFRSQYNFTISDCLEEYTKINDTQNTNVNCTMSDIIQPSEKYGPDQYYFGYYQPSPGVFFYNYDKSDNYNAMTYLFIGLIVNDANNTPDQRLQAMIDIMAFDSDYDPLIKYFKEKKFYELNTPEAIELTSSYDKSIITTNSYTLVLNQLYQFVYHRKIEELIRPSWMNDFGIPPTYENKSHIESTLLATSLPINNIVNNNTIAIFVHPMGKTVQINKEVRVPIIKLKFNHIQYLGGVGLIGGAWGLAAAIYSWLFGADTLRPWGVVQSYCCGFSRLTQKKLRTTLPTIPFFNTINPDVKNHPSKYALSLTEQNKLILERIDSLELFLQEYVVDVHYLNDIREQLAKPRATLTSTTDIMNNSNNQVIQDMRVGFDNLNTNSMYTPISARAAQQQQEGLMVTVPTQSNISDTNNTLYDNNLRQQNPLFQQQQ</sequence>
<keyword evidence="1" id="KW-0812">Transmembrane</keyword>
<dbReference type="AlphaFoldDB" id="A0A2I1DVR8"/>
<reference evidence="2 5" key="2">
    <citation type="submission" date="2017-09" db="EMBL/GenBank/DDBJ databases">
        <title>Extensive intraspecific genome diversity in a model arbuscular mycorrhizal fungus.</title>
        <authorList>
            <person name="Chen E.C."/>
            <person name="Morin E."/>
            <person name="Beaudet D."/>
            <person name="Noel J."/>
            <person name="Ndikumana S."/>
            <person name="Charron P."/>
            <person name="St-Onge C."/>
            <person name="Giorgi J."/>
            <person name="Grigoriev I.V."/>
            <person name="Roux C."/>
            <person name="Martin F.M."/>
            <person name="Corradi N."/>
        </authorList>
    </citation>
    <scope>NUCLEOTIDE SEQUENCE [LARGE SCALE GENOMIC DNA]</scope>
    <source>
        <strain evidence="2 5">A5</strain>
    </source>
</reference>
<evidence type="ECO:0000313" key="2">
    <source>
        <dbReference type="EMBL" id="PKC11609.1"/>
    </source>
</evidence>
<feature type="transmembrane region" description="Helical" evidence="1">
    <location>
        <begin position="299"/>
        <end position="320"/>
    </location>
</feature>
<comment type="caution">
    <text evidence="3">The sequence shown here is derived from an EMBL/GenBank/DDBJ whole genome shotgun (WGS) entry which is preliminary data.</text>
</comment>
<dbReference type="Proteomes" id="UP000232688">
    <property type="component" value="Unassembled WGS sequence"/>
</dbReference>
<dbReference type="VEuPathDB" id="FungiDB:FUN_008371"/>
<dbReference type="EMBL" id="LLXJ01000298">
    <property type="protein sequence ID" value="PKC11609.1"/>
    <property type="molecule type" value="Genomic_DNA"/>
</dbReference>
<dbReference type="VEuPathDB" id="FungiDB:RhiirA1_458171"/>
<evidence type="ECO:0000313" key="4">
    <source>
        <dbReference type="Proteomes" id="UP000232688"/>
    </source>
</evidence>
<reference evidence="2 5" key="1">
    <citation type="submission" date="2016-04" db="EMBL/GenBank/DDBJ databases">
        <title>Genome analyses suggest a sexual origin of heterokaryosis in a supposedly ancient asexual fungus.</title>
        <authorList>
            <person name="Ropars J."/>
            <person name="Sedzielewska K."/>
            <person name="Noel J."/>
            <person name="Charron P."/>
            <person name="Farinelli L."/>
            <person name="Marton T."/>
            <person name="Kruger M."/>
            <person name="Pelin A."/>
            <person name="Brachmann A."/>
            <person name="Corradi N."/>
        </authorList>
    </citation>
    <scope>NUCLEOTIDE SEQUENCE [LARGE SCALE GENOMIC DNA]</scope>
    <source>
        <strain evidence="2 5">A5</strain>
    </source>
</reference>
<feature type="transmembrane region" description="Helical" evidence="1">
    <location>
        <begin position="20"/>
        <end position="45"/>
    </location>
</feature>
<keyword evidence="1" id="KW-1133">Transmembrane helix</keyword>
<dbReference type="OrthoDB" id="2357717at2759"/>
<dbReference type="VEuPathDB" id="FungiDB:RhiirFUN_008737"/>
<evidence type="ECO:0000313" key="3">
    <source>
        <dbReference type="EMBL" id="PKC67625.1"/>
    </source>
</evidence>
<reference evidence="3 4" key="4">
    <citation type="submission" date="2017-10" db="EMBL/GenBank/DDBJ databases">
        <title>Genome analyses suggest a sexual origin of heterokaryosis in a supposedly ancient asexual fungus.</title>
        <authorList>
            <person name="Corradi N."/>
            <person name="Sedzielewska K."/>
            <person name="Noel J."/>
            <person name="Charron P."/>
            <person name="Farinelli L."/>
            <person name="Marton T."/>
            <person name="Kruger M."/>
            <person name="Pelin A."/>
            <person name="Brachmann A."/>
            <person name="Corradi N."/>
        </authorList>
    </citation>
    <scope>NUCLEOTIDE SEQUENCE [LARGE SCALE GENOMIC DNA]</scope>
    <source>
        <strain evidence="3 4">A1</strain>
    </source>
</reference>
<dbReference type="EMBL" id="LLXH01000381">
    <property type="protein sequence ID" value="PKC67625.1"/>
    <property type="molecule type" value="Genomic_DNA"/>
</dbReference>
<evidence type="ECO:0000256" key="1">
    <source>
        <dbReference type="SAM" id="Phobius"/>
    </source>
</evidence>
<name>A0A2I1DVR8_9GLOM</name>
<gene>
    <name evidence="3" type="ORF">RhiirA1_458171</name>
    <name evidence="2" type="ORF">RhiirA5_412876</name>
</gene>
<proteinExistence type="predicted"/>
<keyword evidence="1" id="KW-0472">Membrane</keyword>
<protein>
    <submittedName>
        <fullName evidence="3">Uncharacterized protein</fullName>
    </submittedName>
</protein>
<dbReference type="Proteomes" id="UP000232722">
    <property type="component" value="Unassembled WGS sequence"/>
</dbReference>